<organism evidence="2 3">
    <name type="scientific">Periconia digitata</name>
    <dbReference type="NCBI Taxonomy" id="1303443"/>
    <lineage>
        <taxon>Eukaryota</taxon>
        <taxon>Fungi</taxon>
        <taxon>Dikarya</taxon>
        <taxon>Ascomycota</taxon>
        <taxon>Pezizomycotina</taxon>
        <taxon>Dothideomycetes</taxon>
        <taxon>Pleosporomycetidae</taxon>
        <taxon>Pleosporales</taxon>
        <taxon>Massarineae</taxon>
        <taxon>Periconiaceae</taxon>
        <taxon>Periconia</taxon>
    </lineage>
</organism>
<gene>
    <name evidence="2" type="ORF">PDIGIT_LOCUS9025</name>
</gene>
<evidence type="ECO:0000313" key="2">
    <source>
        <dbReference type="EMBL" id="CAI6335937.1"/>
    </source>
</evidence>
<dbReference type="AlphaFoldDB" id="A0A9W4UJ37"/>
<name>A0A9W4UJ37_9PLEO</name>
<sequence>MSSAPSSSTRFLFPDTGPKKKEQPVRFPVAQYDLDEFAGTASRYDNPTEGVKALSEDISDAADKMAWALSSNEDTPFIITSVSSTVREWGNRLTCLAAQMEKMEADRIKDALASITREEEMVKAHEAQIQQEREEMNELLWNALAQEQQREKQQRQRELREQQQEKKKELLRQKKREQREKQRAQLDKKMLLKKCRQEKADEADDESSDVESVPAAASMVSKPTSPRKGYACKRQKLHHSADEEANIPLGWGSGWGWMRG</sequence>
<feature type="compositionally biased region" description="Basic and acidic residues" evidence="1">
    <location>
        <begin position="152"/>
        <end position="200"/>
    </location>
</feature>
<accession>A0A9W4UJ37</accession>
<feature type="compositionally biased region" description="Polar residues" evidence="1">
    <location>
        <begin position="1"/>
        <end position="10"/>
    </location>
</feature>
<feature type="region of interest" description="Disordered" evidence="1">
    <location>
        <begin position="1"/>
        <end position="25"/>
    </location>
</feature>
<comment type="caution">
    <text evidence="2">The sequence shown here is derived from an EMBL/GenBank/DDBJ whole genome shotgun (WGS) entry which is preliminary data.</text>
</comment>
<dbReference type="Proteomes" id="UP001152607">
    <property type="component" value="Unassembled WGS sequence"/>
</dbReference>
<proteinExistence type="predicted"/>
<reference evidence="2" key="1">
    <citation type="submission" date="2023-01" db="EMBL/GenBank/DDBJ databases">
        <authorList>
            <person name="Van Ghelder C."/>
            <person name="Rancurel C."/>
        </authorList>
    </citation>
    <scope>NUCLEOTIDE SEQUENCE</scope>
    <source>
        <strain evidence="2">CNCM I-4278</strain>
    </source>
</reference>
<keyword evidence="3" id="KW-1185">Reference proteome</keyword>
<dbReference type="EMBL" id="CAOQHR010000006">
    <property type="protein sequence ID" value="CAI6335937.1"/>
    <property type="molecule type" value="Genomic_DNA"/>
</dbReference>
<evidence type="ECO:0000313" key="3">
    <source>
        <dbReference type="Proteomes" id="UP001152607"/>
    </source>
</evidence>
<feature type="region of interest" description="Disordered" evidence="1">
    <location>
        <begin position="152"/>
        <end position="239"/>
    </location>
</feature>
<evidence type="ECO:0000256" key="1">
    <source>
        <dbReference type="SAM" id="MobiDB-lite"/>
    </source>
</evidence>
<protein>
    <submittedName>
        <fullName evidence="2">Uncharacterized protein</fullName>
    </submittedName>
</protein>